<organism evidence="2 3">
    <name type="scientific">Armillaria ostoyae</name>
    <name type="common">Armillaria root rot fungus</name>
    <dbReference type="NCBI Taxonomy" id="47428"/>
    <lineage>
        <taxon>Eukaryota</taxon>
        <taxon>Fungi</taxon>
        <taxon>Dikarya</taxon>
        <taxon>Basidiomycota</taxon>
        <taxon>Agaricomycotina</taxon>
        <taxon>Agaricomycetes</taxon>
        <taxon>Agaricomycetidae</taxon>
        <taxon>Agaricales</taxon>
        <taxon>Marasmiineae</taxon>
        <taxon>Physalacriaceae</taxon>
        <taxon>Armillaria</taxon>
    </lineage>
</organism>
<reference evidence="3" key="1">
    <citation type="journal article" date="2017" name="Nat. Ecol. Evol.">
        <title>Genome expansion and lineage-specific genetic innovations in the forest pathogenic fungi Armillaria.</title>
        <authorList>
            <person name="Sipos G."/>
            <person name="Prasanna A.N."/>
            <person name="Walter M.C."/>
            <person name="O'Connor E."/>
            <person name="Balint B."/>
            <person name="Krizsan K."/>
            <person name="Kiss B."/>
            <person name="Hess J."/>
            <person name="Varga T."/>
            <person name="Slot J."/>
            <person name="Riley R."/>
            <person name="Boka B."/>
            <person name="Rigling D."/>
            <person name="Barry K."/>
            <person name="Lee J."/>
            <person name="Mihaltcheva S."/>
            <person name="LaButti K."/>
            <person name="Lipzen A."/>
            <person name="Waldron R."/>
            <person name="Moloney N.M."/>
            <person name="Sperisen C."/>
            <person name="Kredics L."/>
            <person name="Vagvoelgyi C."/>
            <person name="Patrignani A."/>
            <person name="Fitzpatrick D."/>
            <person name="Nagy I."/>
            <person name="Doyle S."/>
            <person name="Anderson J.B."/>
            <person name="Grigoriev I.V."/>
            <person name="Gueldener U."/>
            <person name="Muensterkoetter M."/>
            <person name="Nagy L.G."/>
        </authorList>
    </citation>
    <scope>NUCLEOTIDE SEQUENCE [LARGE SCALE GENOMIC DNA]</scope>
    <source>
        <strain evidence="3">C18/9</strain>
    </source>
</reference>
<feature type="region of interest" description="Disordered" evidence="1">
    <location>
        <begin position="65"/>
        <end position="94"/>
    </location>
</feature>
<feature type="region of interest" description="Disordered" evidence="1">
    <location>
        <begin position="228"/>
        <end position="344"/>
    </location>
</feature>
<accession>A0A284RYE9</accession>
<evidence type="ECO:0000313" key="3">
    <source>
        <dbReference type="Proteomes" id="UP000219338"/>
    </source>
</evidence>
<keyword evidence="3" id="KW-1185">Reference proteome</keyword>
<feature type="region of interest" description="Disordered" evidence="1">
    <location>
        <begin position="357"/>
        <end position="420"/>
    </location>
</feature>
<proteinExistence type="predicted"/>
<name>A0A284RYE9_ARMOS</name>
<sequence length="433" mass="48248">MTPDELTITIVSAIGGACLLSLLVSLLNPPQTLPAHYVVPYVQPRPLVEPVGQIHTPTPQRWTTYVHSSSDEHLPPRNATPGPSNVPRTPPPAYDPTEAEEYGRFLWLVFRSPTPDLPLITIPDSPETPKQIFLSESNNEAPRPQTPFHRPSLPNTFPPGSISFDIPAHLCPLPDSDDESDSSDFGENEPVAEREDDDPLNPHGPDYEWPELDAVDRAFLGPYRSQAWERTEPRWPTTSPSPEVPQFPIEGGTQPSECGYMLTNSGRSIPPQPEARSSTHSQGPMRSSAPSPTYSLPSHWQRETAPISTAPPDFDNFNQDPETFGWADEEEEEDTALNYGDYRGYTSAPHFYYQPFPLPDSPTYAGQYQNHPPVQHHAQRIQGYRPPSYGTHLFAGQNSPPRPSGSNDPPTDPPRPSNEERLLQAREKLKLQD</sequence>
<evidence type="ECO:0000256" key="1">
    <source>
        <dbReference type="SAM" id="MobiDB-lite"/>
    </source>
</evidence>
<feature type="compositionally biased region" description="Polar residues" evidence="1">
    <location>
        <begin position="275"/>
        <end position="298"/>
    </location>
</feature>
<evidence type="ECO:0000313" key="2">
    <source>
        <dbReference type="EMBL" id="SJL13785.1"/>
    </source>
</evidence>
<dbReference type="Proteomes" id="UP000219338">
    <property type="component" value="Unassembled WGS sequence"/>
</dbReference>
<feature type="compositionally biased region" description="Polar residues" evidence="1">
    <location>
        <begin position="396"/>
        <end position="409"/>
    </location>
</feature>
<protein>
    <submittedName>
        <fullName evidence="2">Uncharacterized protein</fullName>
    </submittedName>
</protein>
<dbReference type="AlphaFoldDB" id="A0A284RYE9"/>
<dbReference type="EMBL" id="FUEG01000021">
    <property type="protein sequence ID" value="SJL13785.1"/>
    <property type="molecule type" value="Genomic_DNA"/>
</dbReference>
<feature type="region of interest" description="Disordered" evidence="1">
    <location>
        <begin position="137"/>
        <end position="213"/>
    </location>
</feature>
<feature type="compositionally biased region" description="Acidic residues" evidence="1">
    <location>
        <begin position="175"/>
        <end position="187"/>
    </location>
</feature>
<gene>
    <name evidence="2" type="ORF">ARMOST_17233</name>
</gene>